<dbReference type="AlphaFoldDB" id="A0A382XKC2"/>
<protein>
    <submittedName>
        <fullName evidence="1">Uncharacterized protein</fullName>
    </submittedName>
</protein>
<name>A0A382XKC2_9ZZZZ</name>
<organism evidence="1">
    <name type="scientific">marine metagenome</name>
    <dbReference type="NCBI Taxonomy" id="408172"/>
    <lineage>
        <taxon>unclassified sequences</taxon>
        <taxon>metagenomes</taxon>
        <taxon>ecological metagenomes</taxon>
    </lineage>
</organism>
<accession>A0A382XKC2</accession>
<evidence type="ECO:0000313" key="1">
    <source>
        <dbReference type="EMBL" id="SVD71586.1"/>
    </source>
</evidence>
<gene>
    <name evidence="1" type="ORF">METZ01_LOCUS424440</name>
</gene>
<proteinExistence type="predicted"/>
<sequence length="67" mass="7848">MKTLRELWDSLPPEKQWEEYLRVVVNLEEYVGVNLSLTKIKNLNEDKDQLILFEEALQLSDSGNQPS</sequence>
<reference evidence="1" key="1">
    <citation type="submission" date="2018-05" db="EMBL/GenBank/DDBJ databases">
        <authorList>
            <person name="Lanie J.A."/>
            <person name="Ng W.-L."/>
            <person name="Kazmierczak K.M."/>
            <person name="Andrzejewski T.M."/>
            <person name="Davidsen T.M."/>
            <person name="Wayne K.J."/>
            <person name="Tettelin H."/>
            <person name="Glass J.I."/>
            <person name="Rusch D."/>
            <person name="Podicherti R."/>
            <person name="Tsui H.-C.T."/>
            <person name="Winkler M.E."/>
        </authorList>
    </citation>
    <scope>NUCLEOTIDE SEQUENCE</scope>
</reference>
<dbReference type="EMBL" id="UINC01168519">
    <property type="protein sequence ID" value="SVD71586.1"/>
    <property type="molecule type" value="Genomic_DNA"/>
</dbReference>